<evidence type="ECO:0000313" key="1">
    <source>
        <dbReference type="EMBL" id="PLM93968.1"/>
    </source>
</evidence>
<feature type="non-terminal residue" evidence="1">
    <location>
        <position position="38"/>
    </location>
</feature>
<reference evidence="1 2" key="2">
    <citation type="submission" date="2018-01" db="EMBL/GenBank/DDBJ databases">
        <title>Genomic study of Klebsiella pneumoniae.</title>
        <authorList>
            <person name="Yang Y."/>
            <person name="Bicalho R."/>
        </authorList>
    </citation>
    <scope>NUCLEOTIDE SEQUENCE [LARGE SCALE GENOMIC DNA]</scope>
    <source>
        <strain evidence="1 2">A8</strain>
    </source>
</reference>
<reference evidence="1 2" key="1">
    <citation type="submission" date="2017-11" db="EMBL/GenBank/DDBJ databases">
        <authorList>
            <person name="Han C.G."/>
        </authorList>
    </citation>
    <scope>NUCLEOTIDE SEQUENCE [LARGE SCALE GENOMIC DNA]</scope>
    <source>
        <strain evidence="1 2">A8</strain>
    </source>
</reference>
<dbReference type="AlphaFoldDB" id="A0A2N4Z0E3"/>
<keyword evidence="1" id="KW-0540">Nuclease</keyword>
<proteinExistence type="predicted"/>
<keyword evidence="1" id="KW-0378">Hydrolase</keyword>
<dbReference type="EMBL" id="PIDP01000537">
    <property type="protein sequence ID" value="PLM93968.1"/>
    <property type="molecule type" value="Genomic_DNA"/>
</dbReference>
<accession>A0A2N4Z0E3</accession>
<gene>
    <name evidence="1" type="ORF">CWN47_16015</name>
</gene>
<name>A0A2N4Z0E3_KLEVA</name>
<keyword evidence="1" id="KW-0255">Endonuclease</keyword>
<comment type="caution">
    <text evidence="1">The sequence shown here is derived from an EMBL/GenBank/DDBJ whole genome shotgun (WGS) entry which is preliminary data.</text>
</comment>
<organism evidence="1 2">
    <name type="scientific">Klebsiella variicola</name>
    <dbReference type="NCBI Taxonomy" id="244366"/>
    <lineage>
        <taxon>Bacteria</taxon>
        <taxon>Pseudomonadati</taxon>
        <taxon>Pseudomonadota</taxon>
        <taxon>Gammaproteobacteria</taxon>
        <taxon>Enterobacterales</taxon>
        <taxon>Enterobacteriaceae</taxon>
        <taxon>Klebsiella/Raoultella group</taxon>
        <taxon>Klebsiella</taxon>
        <taxon>Klebsiella pneumoniae complex</taxon>
    </lineage>
</organism>
<dbReference type="Proteomes" id="UP000234412">
    <property type="component" value="Unassembled WGS sequence"/>
</dbReference>
<dbReference type="GO" id="GO:0004519">
    <property type="term" value="F:endonuclease activity"/>
    <property type="evidence" value="ECO:0007669"/>
    <property type="project" value="UniProtKB-KW"/>
</dbReference>
<protein>
    <submittedName>
        <fullName evidence="1">AP endonuclease</fullName>
    </submittedName>
</protein>
<sequence length="38" mass="4059">MTLSIANAPCSWGVDDPKNPDLPAWATVLKEAAQAGYR</sequence>
<evidence type="ECO:0000313" key="2">
    <source>
        <dbReference type="Proteomes" id="UP000234412"/>
    </source>
</evidence>